<dbReference type="AlphaFoldDB" id="A0A067RVY7"/>
<keyword evidence="7 16" id="KW-0378">Hydrolase</keyword>
<dbReference type="Pfam" id="PF00245">
    <property type="entry name" value="Alk_phosphatase"/>
    <property type="match status" value="1"/>
</dbReference>
<evidence type="ECO:0000256" key="5">
    <source>
        <dbReference type="ARBA" id="ARBA00022622"/>
    </source>
</evidence>
<dbReference type="STRING" id="136037.A0A067RVY7"/>
<proteinExistence type="inferred from homology"/>
<feature type="active site" description="Phosphoserine intermediate" evidence="13">
    <location>
        <position position="128"/>
    </location>
</feature>
<feature type="binding site" evidence="14">
    <location>
        <position position="393"/>
    </location>
    <ligand>
        <name>Zn(2+)</name>
        <dbReference type="ChEBI" id="CHEBI:29105"/>
        <label>2</label>
    </ligand>
</feature>
<keyword evidence="17" id="KW-1133">Transmembrane helix</keyword>
<feature type="binding site" evidence="14">
    <location>
        <position position="193"/>
    </location>
    <ligand>
        <name>Mg(2+)</name>
        <dbReference type="ChEBI" id="CHEBI:18420"/>
    </ligand>
</feature>
<dbReference type="OMA" id="EDAEFWH"/>
<keyword evidence="10 17" id="KW-0472">Membrane</keyword>
<evidence type="ECO:0000256" key="12">
    <source>
        <dbReference type="ARBA" id="ARBA00023288"/>
    </source>
</evidence>
<dbReference type="OrthoDB" id="5818554at2759"/>
<dbReference type="FunFam" id="3.40.720.10:FF:000008">
    <property type="entry name" value="Alkaline phosphatase"/>
    <property type="match status" value="1"/>
</dbReference>
<feature type="binding site" evidence="14">
    <location>
        <position position="392"/>
    </location>
    <ligand>
        <name>Zn(2+)</name>
        <dbReference type="ChEBI" id="CHEBI:29105"/>
        <label>2</label>
    </ligand>
</feature>
<evidence type="ECO:0000256" key="14">
    <source>
        <dbReference type="PIRSR" id="PIRSR601952-2"/>
    </source>
</evidence>
<feature type="transmembrane region" description="Helical" evidence="17">
    <location>
        <begin position="7"/>
        <end position="25"/>
    </location>
</feature>
<feature type="binding site" evidence="14">
    <location>
        <position position="346"/>
    </location>
    <ligand>
        <name>Mg(2+)</name>
        <dbReference type="ChEBI" id="CHEBI:18420"/>
    </ligand>
</feature>
<keyword evidence="12" id="KW-0449">Lipoprotein</keyword>
<evidence type="ECO:0000256" key="1">
    <source>
        <dbReference type="ARBA" id="ARBA00004609"/>
    </source>
</evidence>
<keyword evidence="5" id="KW-0336">GPI-anchor</keyword>
<dbReference type="CDD" id="cd16012">
    <property type="entry name" value="ALP"/>
    <property type="match status" value="1"/>
</dbReference>
<keyword evidence="8 14" id="KW-0862">Zinc</keyword>
<feature type="binding site" evidence="14">
    <location>
        <position position="472"/>
    </location>
    <ligand>
        <name>Zn(2+)</name>
        <dbReference type="ChEBI" id="CHEBI:29105"/>
        <label>2</label>
    </ligand>
</feature>
<dbReference type="InParanoid" id="A0A067RVY7"/>
<dbReference type="PROSITE" id="PS00123">
    <property type="entry name" value="ALKALINE_PHOSPHATASE"/>
    <property type="match status" value="1"/>
</dbReference>
<dbReference type="PANTHER" id="PTHR11596:SF83">
    <property type="entry name" value="ALKALINE PHOSPHATASE 4"/>
    <property type="match status" value="1"/>
</dbReference>
<evidence type="ECO:0000256" key="2">
    <source>
        <dbReference type="ARBA" id="ARBA00005984"/>
    </source>
</evidence>
<feature type="binding site" evidence="14">
    <location>
        <position position="191"/>
    </location>
    <ligand>
        <name>Mg(2+)</name>
        <dbReference type="ChEBI" id="CHEBI:18420"/>
    </ligand>
</feature>
<dbReference type="GO" id="GO:0046872">
    <property type="term" value="F:metal ion binding"/>
    <property type="evidence" value="ECO:0007669"/>
    <property type="project" value="UniProtKB-KW"/>
</dbReference>
<evidence type="ECO:0000313" key="19">
    <source>
        <dbReference type="Proteomes" id="UP000027135"/>
    </source>
</evidence>
<evidence type="ECO:0000313" key="18">
    <source>
        <dbReference type="EMBL" id="KDR24034.1"/>
    </source>
</evidence>
<evidence type="ECO:0000256" key="4">
    <source>
        <dbReference type="ARBA" id="ARBA00022475"/>
    </source>
</evidence>
<dbReference type="Gene3D" id="3.40.720.10">
    <property type="entry name" value="Alkaline Phosphatase, subunit A"/>
    <property type="match status" value="1"/>
</dbReference>
<feature type="binding site" evidence="14">
    <location>
        <position position="78"/>
    </location>
    <ligand>
        <name>Mg(2+)</name>
        <dbReference type="ChEBI" id="CHEBI:18420"/>
    </ligand>
</feature>
<keyword evidence="11" id="KW-0325">Glycoprotein</keyword>
<evidence type="ECO:0000256" key="6">
    <source>
        <dbReference type="ARBA" id="ARBA00022723"/>
    </source>
</evidence>
<dbReference type="InterPro" id="IPR001952">
    <property type="entry name" value="Alkaline_phosphatase"/>
</dbReference>
<dbReference type="eggNOG" id="KOG4126">
    <property type="taxonomic scope" value="Eukaryota"/>
</dbReference>
<sequence length="556" mass="62201">MMLHLLIGRYATIMLVIWTAGAFYLDDKAKPASRDEKVDYRYWIRYGQERLHFEIRRQQEEARSTGKVAKNVILFIGDGMGLSTITATRIYKNQLAGGYGEENGLSFEHFPYVGLAKTYEVDSQVPDSAGTATAMLSGIKINSNLAGLDARAKYKVCDRSINEKAKVENLITWAQMAGKDTGFVTTTRVTHATLAAVYAHTNSRYWECDSKVPEEYKDCVKDVARQLVEDEPGRNLKVVLGGGLNQLGVPVEQEDYVFCTRDDKQNLVEKWKQGRKNYLFVNTSRDLMEADVSKVEYLMGLFSPGHLPYALERDTSPDGQPSLLNMTVQALKLLSQNPKGYVLLVEGGNIDNAHHEGYARHALHETSEMDDSVAYAAEVTNPDDTLIIVTADHSHTLTIAGYPERGADILGSSNIMEELRGHDILTYANGPGFAGHNNSNCSQDYWREVSEKERQDLRYRPFAGWYAEKETHAGEDVPVYSRGPHANLLSGVFEQNYIAHVICYSACIGPYATYCDVTDFPKIDAAKPNSVGTLSLTYFHFFVVLLSLLQEIKLFC</sequence>
<evidence type="ECO:0000256" key="3">
    <source>
        <dbReference type="ARBA" id="ARBA00012647"/>
    </source>
</evidence>
<evidence type="ECO:0000256" key="10">
    <source>
        <dbReference type="ARBA" id="ARBA00023136"/>
    </source>
</evidence>
<evidence type="ECO:0000256" key="11">
    <source>
        <dbReference type="ARBA" id="ARBA00023180"/>
    </source>
</evidence>
<gene>
    <name evidence="18" type="ORF">L798_10496</name>
</gene>
<evidence type="ECO:0000256" key="13">
    <source>
        <dbReference type="PIRSR" id="PIRSR601952-1"/>
    </source>
</evidence>
<keyword evidence="17" id="KW-0812">Transmembrane</keyword>
<comment type="cofactor">
    <cofactor evidence="14">
        <name>Zn(2+)</name>
        <dbReference type="ChEBI" id="CHEBI:29105"/>
    </cofactor>
    <text evidence="14">Binds 2 Zn(2+) ions.</text>
</comment>
<dbReference type="GO" id="GO:0005886">
    <property type="term" value="C:plasma membrane"/>
    <property type="evidence" value="ECO:0007669"/>
    <property type="project" value="UniProtKB-SubCell"/>
</dbReference>
<dbReference type="InterPro" id="IPR018299">
    <property type="entry name" value="Alkaline_phosphatase_AS"/>
</dbReference>
<dbReference type="GO" id="GO:0004035">
    <property type="term" value="F:alkaline phosphatase activity"/>
    <property type="evidence" value="ECO:0007669"/>
    <property type="project" value="UniProtKB-EC"/>
</dbReference>
<dbReference type="FunCoup" id="A0A067RVY7">
    <property type="interactions" value="101"/>
</dbReference>
<feature type="binding site" evidence="14">
    <location>
        <position position="355"/>
    </location>
    <ligand>
        <name>Zn(2+)</name>
        <dbReference type="ChEBI" id="CHEBI:29105"/>
        <label>2</label>
    </ligand>
</feature>
<evidence type="ECO:0000256" key="9">
    <source>
        <dbReference type="ARBA" id="ARBA00022842"/>
    </source>
</evidence>
<dbReference type="GO" id="GO:0098552">
    <property type="term" value="C:side of membrane"/>
    <property type="evidence" value="ECO:0007669"/>
    <property type="project" value="UniProtKB-KW"/>
</dbReference>
<reference evidence="18 19" key="1">
    <citation type="journal article" date="2014" name="Nat. Commun.">
        <title>Molecular traces of alternative social organization in a termite genome.</title>
        <authorList>
            <person name="Terrapon N."/>
            <person name="Li C."/>
            <person name="Robertson H.M."/>
            <person name="Ji L."/>
            <person name="Meng X."/>
            <person name="Booth W."/>
            <person name="Chen Z."/>
            <person name="Childers C.P."/>
            <person name="Glastad K.M."/>
            <person name="Gokhale K."/>
            <person name="Gowin J."/>
            <person name="Gronenberg W."/>
            <person name="Hermansen R.A."/>
            <person name="Hu H."/>
            <person name="Hunt B.G."/>
            <person name="Huylmans A.K."/>
            <person name="Khalil S.M."/>
            <person name="Mitchell R.D."/>
            <person name="Munoz-Torres M.C."/>
            <person name="Mustard J.A."/>
            <person name="Pan H."/>
            <person name="Reese J.T."/>
            <person name="Scharf M.E."/>
            <person name="Sun F."/>
            <person name="Vogel H."/>
            <person name="Xiao J."/>
            <person name="Yang W."/>
            <person name="Yang Z."/>
            <person name="Yang Z."/>
            <person name="Zhou J."/>
            <person name="Zhu J."/>
            <person name="Brent C.S."/>
            <person name="Elsik C.G."/>
            <person name="Goodisman M.A."/>
            <person name="Liberles D.A."/>
            <person name="Roe R.M."/>
            <person name="Vargo E.L."/>
            <person name="Vilcinskas A."/>
            <person name="Wang J."/>
            <person name="Bornberg-Bauer E."/>
            <person name="Korb J."/>
            <person name="Zhang G."/>
            <person name="Liebig J."/>
        </authorList>
    </citation>
    <scope>NUCLEOTIDE SEQUENCE [LARGE SCALE GENOMIC DNA]</scope>
    <source>
        <tissue evidence="18">Whole organism</tissue>
    </source>
</reference>
<dbReference type="EMBL" id="KK852429">
    <property type="protein sequence ID" value="KDR24034.1"/>
    <property type="molecule type" value="Genomic_DNA"/>
</dbReference>
<organism evidence="18 19">
    <name type="scientific">Zootermopsis nevadensis</name>
    <name type="common">Dampwood termite</name>
    <dbReference type="NCBI Taxonomy" id="136037"/>
    <lineage>
        <taxon>Eukaryota</taxon>
        <taxon>Metazoa</taxon>
        <taxon>Ecdysozoa</taxon>
        <taxon>Arthropoda</taxon>
        <taxon>Hexapoda</taxon>
        <taxon>Insecta</taxon>
        <taxon>Pterygota</taxon>
        <taxon>Neoptera</taxon>
        <taxon>Polyneoptera</taxon>
        <taxon>Dictyoptera</taxon>
        <taxon>Blattodea</taxon>
        <taxon>Blattoidea</taxon>
        <taxon>Termitoidae</taxon>
        <taxon>Termopsidae</taxon>
        <taxon>Zootermopsis</taxon>
    </lineage>
</organism>
<keyword evidence="6 14" id="KW-0479">Metal-binding</keyword>
<evidence type="ECO:0000256" key="17">
    <source>
        <dbReference type="SAM" id="Phobius"/>
    </source>
</evidence>
<dbReference type="InterPro" id="IPR017850">
    <property type="entry name" value="Alkaline_phosphatase_core_sf"/>
</dbReference>
<dbReference type="PRINTS" id="PR00113">
    <property type="entry name" value="ALKPHPHTASE"/>
</dbReference>
<accession>A0A067RVY7</accession>
<evidence type="ECO:0000256" key="16">
    <source>
        <dbReference type="RuleBase" id="RU003947"/>
    </source>
</evidence>
<name>A0A067RVY7_ZOONE</name>
<evidence type="ECO:0000256" key="8">
    <source>
        <dbReference type="ARBA" id="ARBA00022833"/>
    </source>
</evidence>
<dbReference type="SMART" id="SM00098">
    <property type="entry name" value="alkPPc"/>
    <property type="match status" value="1"/>
</dbReference>
<feature type="binding site" evidence="14">
    <location>
        <position position="351"/>
    </location>
    <ligand>
        <name>Zn(2+)</name>
        <dbReference type="ChEBI" id="CHEBI:29105"/>
        <label>2</label>
    </ligand>
</feature>
<feature type="binding site" evidence="14">
    <location>
        <position position="78"/>
    </location>
    <ligand>
        <name>Zn(2+)</name>
        <dbReference type="ChEBI" id="CHEBI:29105"/>
        <label>2</label>
    </ligand>
</feature>
<dbReference type="SUPFAM" id="SSF53649">
    <property type="entry name" value="Alkaline phosphatase-like"/>
    <property type="match status" value="1"/>
</dbReference>
<protein>
    <recommendedName>
        <fullName evidence="3 16">Alkaline phosphatase</fullName>
        <ecNumber evidence="3 16">3.1.3.1</ecNumber>
    </recommendedName>
</protein>
<comment type="subcellular location">
    <subcellularLocation>
        <location evidence="1">Cell membrane</location>
        <topology evidence="1">Lipid-anchor</topology>
        <topology evidence="1">GPI-anchor</topology>
    </subcellularLocation>
</comment>
<comment type="similarity">
    <text evidence="2 15">Belongs to the alkaline phosphatase family.</text>
</comment>
<keyword evidence="9 14" id="KW-0460">Magnesium</keyword>
<evidence type="ECO:0000256" key="7">
    <source>
        <dbReference type="ARBA" id="ARBA00022801"/>
    </source>
</evidence>
<comment type="cofactor">
    <cofactor evidence="14">
        <name>Mg(2+)</name>
        <dbReference type="ChEBI" id="CHEBI:18420"/>
    </cofactor>
    <text evidence="14">Binds 1 Mg(2+) ion.</text>
</comment>
<evidence type="ECO:0000256" key="15">
    <source>
        <dbReference type="RuleBase" id="RU003946"/>
    </source>
</evidence>
<dbReference type="PANTHER" id="PTHR11596">
    <property type="entry name" value="ALKALINE PHOSPHATASE"/>
    <property type="match status" value="1"/>
</dbReference>
<keyword evidence="4" id="KW-1003">Cell membrane</keyword>
<dbReference type="Proteomes" id="UP000027135">
    <property type="component" value="Unassembled WGS sequence"/>
</dbReference>
<dbReference type="EC" id="3.1.3.1" evidence="3 16"/>
<comment type="catalytic activity">
    <reaction evidence="16">
        <text>a phosphate monoester + H2O = an alcohol + phosphate</text>
        <dbReference type="Rhea" id="RHEA:15017"/>
        <dbReference type="ChEBI" id="CHEBI:15377"/>
        <dbReference type="ChEBI" id="CHEBI:30879"/>
        <dbReference type="ChEBI" id="CHEBI:43474"/>
        <dbReference type="ChEBI" id="CHEBI:67140"/>
        <dbReference type="EC" id="3.1.3.1"/>
    </reaction>
</comment>
<keyword evidence="19" id="KW-1185">Reference proteome</keyword>